<comment type="caution">
    <text evidence="3">The sequence shown here is derived from an EMBL/GenBank/DDBJ whole genome shotgun (WGS) entry which is preliminary data.</text>
</comment>
<feature type="transmembrane region" description="Helical" evidence="2">
    <location>
        <begin position="52"/>
        <end position="75"/>
    </location>
</feature>
<evidence type="ECO:0000313" key="4">
    <source>
        <dbReference type="Proteomes" id="UP000721236"/>
    </source>
</evidence>
<name>A0ABM8WFM6_9BURK</name>
<protein>
    <recommendedName>
        <fullName evidence="5">RDD domain-containing protein</fullName>
    </recommendedName>
</protein>
<dbReference type="Proteomes" id="UP000721236">
    <property type="component" value="Unassembled WGS sequence"/>
</dbReference>
<feature type="region of interest" description="Disordered" evidence="1">
    <location>
        <begin position="83"/>
        <end position="107"/>
    </location>
</feature>
<accession>A0ABM8WFM6</accession>
<keyword evidence="2" id="KW-0472">Membrane</keyword>
<evidence type="ECO:0008006" key="5">
    <source>
        <dbReference type="Google" id="ProtNLM"/>
    </source>
</evidence>
<proteinExistence type="predicted"/>
<sequence length="200" mass="21994">MQWITEHSALISALTGFGTLLVWIVYLHVFVSSYRRQLGATLLITRGPGDGLAARCFLTNMSAGPVYVLSVIITLETPKGTLIRPATEMHESDEPGSSRPLERTRQGPLQPAAIRDIGSFRHLVDAALREGDARLDEVEAVTIAVLGVYGSEDLPVGARRRFLLSREGAGVRVHSATIDTAQIRRRGERRKLLADLQRDQ</sequence>
<organism evidence="3 4">
    <name type="scientific">Cupriavidus respiraculi</name>
    <dbReference type="NCBI Taxonomy" id="195930"/>
    <lineage>
        <taxon>Bacteria</taxon>
        <taxon>Pseudomonadati</taxon>
        <taxon>Pseudomonadota</taxon>
        <taxon>Betaproteobacteria</taxon>
        <taxon>Burkholderiales</taxon>
        <taxon>Burkholderiaceae</taxon>
        <taxon>Cupriavidus</taxon>
    </lineage>
</organism>
<evidence type="ECO:0000256" key="1">
    <source>
        <dbReference type="SAM" id="MobiDB-lite"/>
    </source>
</evidence>
<evidence type="ECO:0000313" key="3">
    <source>
        <dbReference type="EMBL" id="CAG9166122.1"/>
    </source>
</evidence>
<gene>
    <name evidence="3" type="ORF">LMG21510_00292</name>
</gene>
<keyword evidence="2" id="KW-1133">Transmembrane helix</keyword>
<keyword evidence="2" id="KW-0812">Transmembrane</keyword>
<reference evidence="3 4" key="1">
    <citation type="submission" date="2021-08" db="EMBL/GenBank/DDBJ databases">
        <authorList>
            <person name="Peeters C."/>
        </authorList>
    </citation>
    <scope>NUCLEOTIDE SEQUENCE [LARGE SCALE GENOMIC DNA]</scope>
    <source>
        <strain evidence="3 4">LMG 21510</strain>
    </source>
</reference>
<keyword evidence="4" id="KW-1185">Reference proteome</keyword>
<evidence type="ECO:0000256" key="2">
    <source>
        <dbReference type="SAM" id="Phobius"/>
    </source>
</evidence>
<dbReference type="EMBL" id="CAJZAH010000001">
    <property type="protein sequence ID" value="CAG9166122.1"/>
    <property type="molecule type" value="Genomic_DNA"/>
</dbReference>
<dbReference type="RefSeq" id="WP_224039204.1">
    <property type="nucleotide sequence ID" value="NZ_CAJZAH010000001.1"/>
</dbReference>
<feature type="transmembrane region" description="Helical" evidence="2">
    <location>
        <begin position="9"/>
        <end position="32"/>
    </location>
</feature>